<name>A0A133UVH5_9EURY</name>
<evidence type="ECO:0000256" key="5">
    <source>
        <dbReference type="ARBA" id="ARBA00022490"/>
    </source>
</evidence>
<evidence type="ECO:0000256" key="3">
    <source>
        <dbReference type="ARBA" id="ARBA00008008"/>
    </source>
</evidence>
<dbReference type="GO" id="GO:0044205">
    <property type="term" value="P:'de novo' UMP biosynthetic process"/>
    <property type="evidence" value="ECO:0007669"/>
    <property type="project" value="UniProtKB-UniRule"/>
</dbReference>
<dbReference type="NCBIfam" id="NF005574">
    <property type="entry name" value="PRK07259.1"/>
    <property type="match status" value="1"/>
</dbReference>
<feature type="active site" description="Nucleophile" evidence="10">
    <location>
        <position position="130"/>
    </location>
</feature>
<dbReference type="PANTHER" id="PTHR48109">
    <property type="entry name" value="DIHYDROOROTATE DEHYDROGENASE (QUINONE), MITOCHONDRIAL-RELATED"/>
    <property type="match status" value="1"/>
</dbReference>
<evidence type="ECO:0000313" key="13">
    <source>
        <dbReference type="Proteomes" id="UP000070463"/>
    </source>
</evidence>
<protein>
    <recommendedName>
        <fullName evidence="10">Dihydroorotate dehydrogenase</fullName>
        <shortName evidence="10">DHOD</shortName>
        <shortName evidence="10">DHODase</shortName>
        <shortName evidence="10">DHOdehase</shortName>
        <ecNumber evidence="10">1.3.-.-</ecNumber>
    </recommendedName>
</protein>
<dbReference type="PIRSF" id="PIRSF000164">
    <property type="entry name" value="DHO_oxidase"/>
    <property type="match status" value="1"/>
</dbReference>
<feature type="binding site" evidence="10">
    <location>
        <position position="47"/>
    </location>
    <ligand>
        <name>substrate</name>
    </ligand>
</feature>
<comment type="subunit">
    <text evidence="4">Heterotetramer of 2 PyrK and 2 PyrD type B subunits.</text>
</comment>
<comment type="subcellular location">
    <subcellularLocation>
        <location evidence="1 10">Cytoplasm</location>
    </subcellularLocation>
</comment>
<dbReference type="InterPro" id="IPR049622">
    <property type="entry name" value="Dihydroorotate_DH_I"/>
</dbReference>
<keyword evidence="6 10" id="KW-0285">Flavoprotein</keyword>
<evidence type="ECO:0000256" key="4">
    <source>
        <dbReference type="ARBA" id="ARBA00011669"/>
    </source>
</evidence>
<feature type="binding site" evidence="10">
    <location>
        <begin position="47"/>
        <end position="48"/>
    </location>
    <ligand>
        <name>FMN</name>
        <dbReference type="ChEBI" id="CHEBI:58210"/>
    </ligand>
</feature>
<dbReference type="InterPro" id="IPR005720">
    <property type="entry name" value="Dihydroorotate_DH_cat"/>
</dbReference>
<dbReference type="SUPFAM" id="SSF51395">
    <property type="entry name" value="FMN-linked oxidoreductases"/>
    <property type="match status" value="1"/>
</dbReference>
<evidence type="ECO:0000259" key="11">
    <source>
        <dbReference type="Pfam" id="PF01180"/>
    </source>
</evidence>
<evidence type="ECO:0000313" key="12">
    <source>
        <dbReference type="EMBL" id="KXA98130.1"/>
    </source>
</evidence>
<dbReference type="InterPro" id="IPR050074">
    <property type="entry name" value="DHO_dehydrogenase"/>
</dbReference>
<dbReference type="GO" id="GO:0005737">
    <property type="term" value="C:cytoplasm"/>
    <property type="evidence" value="ECO:0007669"/>
    <property type="project" value="UniProtKB-SubCell"/>
</dbReference>
<feature type="binding site" evidence="10">
    <location>
        <begin position="266"/>
        <end position="267"/>
    </location>
    <ligand>
        <name>FMN</name>
        <dbReference type="ChEBI" id="CHEBI:58210"/>
    </ligand>
</feature>
<dbReference type="Pfam" id="PF01180">
    <property type="entry name" value="DHO_dh"/>
    <property type="match status" value="1"/>
</dbReference>
<dbReference type="EMBL" id="LHXR01000008">
    <property type="protein sequence ID" value="KXA98130.1"/>
    <property type="molecule type" value="Genomic_DNA"/>
</dbReference>
<dbReference type="CDD" id="cd04740">
    <property type="entry name" value="DHOD_1B_like"/>
    <property type="match status" value="1"/>
</dbReference>
<feature type="binding site" evidence="10">
    <location>
        <begin position="193"/>
        <end position="194"/>
    </location>
    <ligand>
        <name>substrate</name>
    </ligand>
</feature>
<keyword evidence="13" id="KW-1185">Reference proteome</keyword>
<evidence type="ECO:0000256" key="2">
    <source>
        <dbReference type="ARBA" id="ARBA00004725"/>
    </source>
</evidence>
<feature type="binding site" evidence="10">
    <location>
        <position position="164"/>
    </location>
    <ligand>
        <name>FMN</name>
        <dbReference type="ChEBI" id="CHEBI:58210"/>
    </ligand>
</feature>
<dbReference type="Proteomes" id="UP000070463">
    <property type="component" value="Unassembled WGS sequence"/>
</dbReference>
<dbReference type="HAMAP" id="MF_00224">
    <property type="entry name" value="DHO_dh_type1"/>
    <property type="match status" value="1"/>
</dbReference>
<dbReference type="PANTHER" id="PTHR48109:SF1">
    <property type="entry name" value="DIHYDROOROTATE DEHYDROGENASE (FUMARATE)"/>
    <property type="match status" value="1"/>
</dbReference>
<keyword evidence="9 10" id="KW-0560">Oxidoreductase</keyword>
<dbReference type="FunFam" id="3.20.20.70:FF:000027">
    <property type="entry name" value="Dihydropyrimidine dehydrogenase [NADP(+)]"/>
    <property type="match status" value="1"/>
</dbReference>
<keyword evidence="8 10" id="KW-0665">Pyrimidine biosynthesis</keyword>
<feature type="domain" description="Dihydroorotate dehydrogenase catalytic" evidence="11">
    <location>
        <begin position="6"/>
        <end position="283"/>
    </location>
</feature>
<gene>
    <name evidence="10" type="primary">pyrD</name>
    <name evidence="12" type="ORF">AKJ37_01295</name>
</gene>
<accession>A0A133UVH5</accession>
<dbReference type="Gene3D" id="3.20.20.70">
    <property type="entry name" value="Aldolase class I"/>
    <property type="match status" value="1"/>
</dbReference>
<sequence>MTKEKLKVTIGTIEIKNPTILAAGILGQTGANLKRVLRSGAGAVVTKSIGPKPREGYSGPNIVQTPCGLLNAMGLPNPGMENMVEEIETVKEKGGTVIGSIFGEGLEEFKKLSRKMEEAGVDAVELNLSCPHAKKLSTIGNDPEMAERITKGVSKESDAPIWTKLPGNTNISNLLEVAQSVQKAGADAITIANTFPGMAIDARAERPVLGHETGGLSGPAIKPIALRLIYEVYKKVDIPIIGSGGVMNGEDMIEYLLAGASAVEIGTGIMWRDIDIFEKVCEEALPYLEDRSVTKLIGSAH</sequence>
<dbReference type="GO" id="GO:0006207">
    <property type="term" value="P:'de novo' pyrimidine nucleobase biosynthetic process"/>
    <property type="evidence" value="ECO:0007669"/>
    <property type="project" value="TreeGrafter"/>
</dbReference>
<comment type="caution">
    <text evidence="12">The sequence shown here is derived from an EMBL/GenBank/DDBJ whole genome shotgun (WGS) entry which is preliminary data.</text>
</comment>
<dbReference type="AlphaFoldDB" id="A0A133UVH5"/>
<dbReference type="InterPro" id="IPR013785">
    <property type="entry name" value="Aldolase_TIM"/>
</dbReference>
<dbReference type="InterPro" id="IPR024920">
    <property type="entry name" value="Dihydroorotate_DH_1"/>
</dbReference>
<evidence type="ECO:0000256" key="10">
    <source>
        <dbReference type="HAMAP-Rule" id="MF_00224"/>
    </source>
</evidence>
<dbReference type="EC" id="1.3.-.-" evidence="10"/>
<feature type="binding site" evidence="10">
    <location>
        <position position="127"/>
    </location>
    <ligand>
        <name>FMN</name>
        <dbReference type="ChEBI" id="CHEBI:58210"/>
    </ligand>
</feature>
<comment type="cofactor">
    <cofactor evidence="10">
        <name>FMN</name>
        <dbReference type="ChEBI" id="CHEBI:58210"/>
    </cofactor>
    <text evidence="10">Binds 1 FMN per subunit.</text>
</comment>
<keyword evidence="7 10" id="KW-0288">FMN</keyword>
<evidence type="ECO:0000256" key="7">
    <source>
        <dbReference type="ARBA" id="ARBA00022643"/>
    </source>
</evidence>
<comment type="caution">
    <text evidence="10">Lacks conserved residue(s) required for the propagation of feature annotation.</text>
</comment>
<dbReference type="InterPro" id="IPR012135">
    <property type="entry name" value="Dihydroorotate_DH_1_2"/>
</dbReference>
<keyword evidence="5 10" id="KW-0963">Cytoplasm</keyword>
<comment type="similarity">
    <text evidence="3 10">Belongs to the dihydroorotate dehydrogenase family. Type 1 subfamily.</text>
</comment>
<proteinExistence type="inferred from homology"/>
<reference evidence="12 13" key="1">
    <citation type="journal article" date="2016" name="Sci. Rep.">
        <title>Metabolic traits of an uncultured archaeal lineage -MSBL1- from brine pools of the Red Sea.</title>
        <authorList>
            <person name="Mwirichia R."/>
            <person name="Alam I."/>
            <person name="Rashid M."/>
            <person name="Vinu M."/>
            <person name="Ba-Alawi W."/>
            <person name="Anthony Kamau A."/>
            <person name="Kamanda Ngugi D."/>
            <person name="Goker M."/>
            <person name="Klenk H.P."/>
            <person name="Bajic V."/>
            <person name="Stingl U."/>
        </authorList>
    </citation>
    <scope>NUCLEOTIDE SEQUENCE [LARGE SCALE GENOMIC DNA]</scope>
    <source>
        <strain evidence="12">SCGC-AAA259I09</strain>
    </source>
</reference>
<feature type="binding site" evidence="10">
    <location>
        <position position="127"/>
    </location>
    <ligand>
        <name>substrate</name>
    </ligand>
</feature>
<dbReference type="PATRIC" id="fig|1698267.3.peg.1673"/>
<comment type="pathway">
    <text evidence="2 10">Pyrimidine metabolism; UMP biosynthesis via de novo pathway.</text>
</comment>
<evidence type="ECO:0000256" key="9">
    <source>
        <dbReference type="ARBA" id="ARBA00023002"/>
    </source>
</evidence>
<evidence type="ECO:0000256" key="6">
    <source>
        <dbReference type="ARBA" id="ARBA00022630"/>
    </source>
</evidence>
<dbReference type="GO" id="GO:0004152">
    <property type="term" value="F:dihydroorotate dehydrogenase activity"/>
    <property type="evidence" value="ECO:0007669"/>
    <property type="project" value="UniProtKB-UniRule"/>
</dbReference>
<organism evidence="12 13">
    <name type="scientific">candidate division MSBL1 archaeon SCGC-AAA259I09</name>
    <dbReference type="NCBI Taxonomy" id="1698267"/>
    <lineage>
        <taxon>Archaea</taxon>
        <taxon>Methanobacteriati</taxon>
        <taxon>Methanobacteriota</taxon>
        <taxon>candidate division MSBL1</taxon>
    </lineage>
</organism>
<dbReference type="InterPro" id="IPR033888">
    <property type="entry name" value="DHOD_1B"/>
</dbReference>
<dbReference type="UniPathway" id="UPA00070"/>
<feature type="binding site" evidence="10">
    <location>
        <begin position="71"/>
        <end position="75"/>
    </location>
    <ligand>
        <name>substrate</name>
    </ligand>
</feature>
<comment type="catalytic activity">
    <reaction evidence="10">
        <text>(S)-dihydroorotate + A = orotate + AH2</text>
        <dbReference type="Rhea" id="RHEA:18073"/>
        <dbReference type="ChEBI" id="CHEBI:13193"/>
        <dbReference type="ChEBI" id="CHEBI:17499"/>
        <dbReference type="ChEBI" id="CHEBI:30839"/>
        <dbReference type="ChEBI" id="CHEBI:30864"/>
    </reaction>
</comment>
<comment type="function">
    <text evidence="10">Catalyzes the conversion of dihydroorotate to orotate.</text>
</comment>
<dbReference type="NCBIfam" id="TIGR01037">
    <property type="entry name" value="pyrD_sub1_fam"/>
    <property type="match status" value="1"/>
</dbReference>
<feature type="binding site" evidence="10">
    <location>
        <begin position="244"/>
        <end position="245"/>
    </location>
    <ligand>
        <name>FMN</name>
        <dbReference type="ChEBI" id="CHEBI:58210"/>
    </ligand>
</feature>
<feature type="binding site" evidence="10">
    <location>
        <position position="218"/>
    </location>
    <ligand>
        <name>FMN</name>
        <dbReference type="ChEBI" id="CHEBI:58210"/>
    </ligand>
</feature>
<evidence type="ECO:0000256" key="8">
    <source>
        <dbReference type="ARBA" id="ARBA00022975"/>
    </source>
</evidence>
<evidence type="ECO:0000256" key="1">
    <source>
        <dbReference type="ARBA" id="ARBA00004496"/>
    </source>
</evidence>